<dbReference type="FunFam" id="3.40.309.10:FF:000009">
    <property type="entry name" value="Aldehyde dehydrogenase A"/>
    <property type="match status" value="1"/>
</dbReference>
<dbReference type="PROSITE" id="PS00070">
    <property type="entry name" value="ALDEHYDE_DEHYDR_CYS"/>
    <property type="match status" value="1"/>
</dbReference>
<evidence type="ECO:0000256" key="4">
    <source>
        <dbReference type="RuleBase" id="RU003345"/>
    </source>
</evidence>
<reference evidence="6 7" key="1">
    <citation type="submission" date="2020-08" db="EMBL/GenBank/DDBJ databases">
        <title>Genomic Encyclopedia of Type Strains, Phase IV (KMG-IV): sequencing the most valuable type-strain genomes for metagenomic binning, comparative biology and taxonomic classification.</title>
        <authorList>
            <person name="Goeker M."/>
        </authorList>
    </citation>
    <scope>NUCLEOTIDE SEQUENCE [LARGE SCALE GENOMIC DNA]</scope>
    <source>
        <strain evidence="6 7">DSM 22368</strain>
    </source>
</reference>
<dbReference type="PROSITE" id="PS00687">
    <property type="entry name" value="ALDEHYDE_DEHYDR_GLU"/>
    <property type="match status" value="1"/>
</dbReference>
<organism evidence="6 7">
    <name type="scientific">Pseudoteredinibacter isoporae</name>
    <dbReference type="NCBI Taxonomy" id="570281"/>
    <lineage>
        <taxon>Bacteria</taxon>
        <taxon>Pseudomonadati</taxon>
        <taxon>Pseudomonadota</taxon>
        <taxon>Gammaproteobacteria</taxon>
        <taxon>Cellvibrionales</taxon>
        <taxon>Cellvibrionaceae</taxon>
        <taxon>Pseudoteredinibacter</taxon>
    </lineage>
</organism>
<dbReference type="InParanoid" id="A0A7X0JU50"/>
<dbReference type="InterPro" id="IPR015590">
    <property type="entry name" value="Aldehyde_DH_dom"/>
</dbReference>
<dbReference type="Gene3D" id="3.40.309.10">
    <property type="entry name" value="Aldehyde Dehydrogenase, Chain A, domain 2"/>
    <property type="match status" value="1"/>
</dbReference>
<dbReference type="Pfam" id="PF00171">
    <property type="entry name" value="Aldedh"/>
    <property type="match status" value="1"/>
</dbReference>
<dbReference type="EMBL" id="JACHHT010000002">
    <property type="protein sequence ID" value="MBB6522313.1"/>
    <property type="molecule type" value="Genomic_DNA"/>
</dbReference>
<comment type="similarity">
    <text evidence="1 4">Belongs to the aldehyde dehydrogenase family.</text>
</comment>
<evidence type="ECO:0000256" key="2">
    <source>
        <dbReference type="ARBA" id="ARBA00023002"/>
    </source>
</evidence>
<dbReference type="InterPro" id="IPR016162">
    <property type="entry name" value="Ald_DH_N"/>
</dbReference>
<dbReference type="PANTHER" id="PTHR11699">
    <property type="entry name" value="ALDEHYDE DEHYDROGENASE-RELATED"/>
    <property type="match status" value="1"/>
</dbReference>
<dbReference type="GO" id="GO:0016620">
    <property type="term" value="F:oxidoreductase activity, acting on the aldehyde or oxo group of donors, NAD or NADP as acceptor"/>
    <property type="evidence" value="ECO:0007669"/>
    <property type="project" value="InterPro"/>
</dbReference>
<dbReference type="InterPro" id="IPR029510">
    <property type="entry name" value="Ald_DH_CS_GLU"/>
</dbReference>
<keyword evidence="2 4" id="KW-0560">Oxidoreductase</keyword>
<name>A0A7X0JU50_9GAMM</name>
<evidence type="ECO:0000256" key="1">
    <source>
        <dbReference type="ARBA" id="ARBA00009986"/>
    </source>
</evidence>
<dbReference type="RefSeq" id="WP_166846166.1">
    <property type="nucleotide sequence ID" value="NZ_JAAONY010000002.1"/>
</dbReference>
<proteinExistence type="inferred from homology"/>
<dbReference type="InterPro" id="IPR016161">
    <property type="entry name" value="Ald_DH/histidinol_DH"/>
</dbReference>
<feature type="active site" evidence="3">
    <location>
        <position position="239"/>
    </location>
</feature>
<sequence>MPDQLRCYSPVDGKQYVQRSYCSDEELIAAVRNARAAQQDWQSMPLEQRLGLLDKVLDYFDEHRSLIAEQITWQMGRPSRYAEGEINGVLERGRHMLAIAPEALANVQPSNDSALNSASEQGIDHYIELTPVGLVLTVAPWNYPLLTTVNSVIPALAAGNGVLLKPSAQTPLAGEHFQRACAQAGLPKGLLQCVHLRHEQSSRLLSEGLVDFASFTGSVQAGAEFERSAAGQFLGLGLELGGKDPAYVRADLTAEQLEEAAVALADGAFFNSGQSCCGIERIYVAETYYERFCERFVQEVSQLKLGSPIELETSLGPLVRPAAANWVREQIQQAVEQGAKAWIDGSEYPLDDGEGAYLAPQVLTDVNHSMSVMSEESFGPVVGIMPVSSDEQAIELMNDSDYGLSASIWTRDKDAAQLIGQQIQTGTVFMNRCDYLDPALAWTGVKQTGRGVSLSSLGYAQLTQAKSFHLRLD</sequence>
<feature type="domain" description="Aldehyde dehydrogenase" evidence="5">
    <location>
        <begin position="5"/>
        <end position="467"/>
    </location>
</feature>
<dbReference type="InterPro" id="IPR016160">
    <property type="entry name" value="Ald_DH_CS_CYS"/>
</dbReference>
<dbReference type="Proteomes" id="UP000528457">
    <property type="component" value="Unassembled WGS sequence"/>
</dbReference>
<comment type="caution">
    <text evidence="6">The sequence shown here is derived from an EMBL/GenBank/DDBJ whole genome shotgun (WGS) entry which is preliminary data.</text>
</comment>
<gene>
    <name evidence="6" type="ORF">HNR48_002598</name>
</gene>
<keyword evidence="7" id="KW-1185">Reference proteome</keyword>
<evidence type="ECO:0000256" key="3">
    <source>
        <dbReference type="PROSITE-ProRule" id="PRU10007"/>
    </source>
</evidence>
<evidence type="ECO:0000313" key="6">
    <source>
        <dbReference type="EMBL" id="MBB6522313.1"/>
    </source>
</evidence>
<accession>A0A7X0JU50</accession>
<evidence type="ECO:0000259" key="5">
    <source>
        <dbReference type="Pfam" id="PF00171"/>
    </source>
</evidence>
<dbReference type="SUPFAM" id="SSF53720">
    <property type="entry name" value="ALDH-like"/>
    <property type="match status" value="1"/>
</dbReference>
<dbReference type="CDD" id="cd07102">
    <property type="entry name" value="ALDH_EDX86601"/>
    <property type="match status" value="1"/>
</dbReference>
<dbReference type="Gene3D" id="3.40.605.10">
    <property type="entry name" value="Aldehyde Dehydrogenase, Chain A, domain 1"/>
    <property type="match status" value="1"/>
</dbReference>
<protein>
    <submittedName>
        <fullName evidence="6">Acyl-CoA reductase-like NAD-dependent aldehyde dehydrogenase</fullName>
    </submittedName>
</protein>
<dbReference type="InterPro" id="IPR016163">
    <property type="entry name" value="Ald_DH_C"/>
</dbReference>
<dbReference type="AlphaFoldDB" id="A0A7X0JU50"/>
<evidence type="ECO:0000313" key="7">
    <source>
        <dbReference type="Proteomes" id="UP000528457"/>
    </source>
</evidence>